<dbReference type="KEGG" id="ahal:FTX54_007595"/>
<dbReference type="AlphaFoldDB" id="A0A5C7FLR5"/>
<dbReference type="OrthoDB" id="9793552at2"/>
<protein>
    <recommendedName>
        <fullName evidence="3">SRPBCC family protein</fullName>
    </recommendedName>
</protein>
<dbReference type="RefSeq" id="WP_147802839.1">
    <property type="nucleotide sequence ID" value="NZ_CP144914.1"/>
</dbReference>
<evidence type="ECO:0000313" key="2">
    <source>
        <dbReference type="Proteomes" id="UP000321816"/>
    </source>
</evidence>
<evidence type="ECO:0008006" key="3">
    <source>
        <dbReference type="Google" id="ProtNLM"/>
    </source>
</evidence>
<organism evidence="1 2">
    <name type="scientific">Alkalicoccus halolimnae</name>
    <dbReference type="NCBI Taxonomy" id="1667239"/>
    <lineage>
        <taxon>Bacteria</taxon>
        <taxon>Bacillati</taxon>
        <taxon>Bacillota</taxon>
        <taxon>Bacilli</taxon>
        <taxon>Bacillales</taxon>
        <taxon>Bacillaceae</taxon>
        <taxon>Alkalicoccus</taxon>
    </lineage>
</organism>
<gene>
    <name evidence="1" type="ORF">FTX54_007595</name>
</gene>
<sequence>MTMFSGTFFYKTEIDKPLDEVWEFFQNNENLAAITGFPKISILGDKEVFEGADIHLQMNFIVVKLHWKGEITKVVPDAYFMDEGIKLPFPFQAWRHVHAFKEVSPSSTKMIDRVEFSSLLPSPIIKGMLKGMFSDRKKQLRGIFGEVK</sequence>
<dbReference type="Proteomes" id="UP000321816">
    <property type="component" value="Chromosome"/>
</dbReference>
<dbReference type="Gene3D" id="3.30.530.20">
    <property type="match status" value="1"/>
</dbReference>
<dbReference type="SUPFAM" id="SSF55961">
    <property type="entry name" value="Bet v1-like"/>
    <property type="match status" value="1"/>
</dbReference>
<keyword evidence="2" id="KW-1185">Reference proteome</keyword>
<dbReference type="InterPro" id="IPR023393">
    <property type="entry name" value="START-like_dom_sf"/>
</dbReference>
<proteinExistence type="predicted"/>
<dbReference type="EMBL" id="CP144914">
    <property type="protein sequence ID" value="WWD81392.1"/>
    <property type="molecule type" value="Genomic_DNA"/>
</dbReference>
<reference evidence="1 2" key="1">
    <citation type="submission" date="2024-01" db="EMBL/GenBank/DDBJ databases">
        <title>Complete Genome Sequence of Alkalicoccus halolimnae BZ-SZ-XJ29T, a Moderately Halophilic Bacterium Isolated from a Salt Lake.</title>
        <authorList>
            <person name="Zhao B."/>
        </authorList>
    </citation>
    <scope>NUCLEOTIDE SEQUENCE [LARGE SCALE GENOMIC DNA]</scope>
    <source>
        <strain evidence="1 2">BZ-SZ-XJ29</strain>
    </source>
</reference>
<evidence type="ECO:0000313" key="1">
    <source>
        <dbReference type="EMBL" id="WWD81392.1"/>
    </source>
</evidence>
<name>A0A5C7FLR5_9BACI</name>
<accession>A0A5C7FLR5</accession>